<accession>A0ACC1RW54</accession>
<evidence type="ECO:0000313" key="2">
    <source>
        <dbReference type="Proteomes" id="UP001148662"/>
    </source>
</evidence>
<reference evidence="1" key="1">
    <citation type="submission" date="2022-07" db="EMBL/GenBank/DDBJ databases">
        <title>Genome Sequence of Phlebia brevispora.</title>
        <authorList>
            <person name="Buettner E."/>
        </authorList>
    </citation>
    <scope>NUCLEOTIDE SEQUENCE</scope>
    <source>
        <strain evidence="1">MPL23</strain>
    </source>
</reference>
<organism evidence="1 2">
    <name type="scientific">Phlebia brevispora</name>
    <dbReference type="NCBI Taxonomy" id="194682"/>
    <lineage>
        <taxon>Eukaryota</taxon>
        <taxon>Fungi</taxon>
        <taxon>Dikarya</taxon>
        <taxon>Basidiomycota</taxon>
        <taxon>Agaricomycotina</taxon>
        <taxon>Agaricomycetes</taxon>
        <taxon>Polyporales</taxon>
        <taxon>Meruliaceae</taxon>
        <taxon>Phlebia</taxon>
    </lineage>
</organism>
<evidence type="ECO:0000313" key="1">
    <source>
        <dbReference type="EMBL" id="KAJ3526861.1"/>
    </source>
</evidence>
<dbReference type="EMBL" id="JANHOG010002132">
    <property type="protein sequence ID" value="KAJ3526861.1"/>
    <property type="molecule type" value="Genomic_DNA"/>
</dbReference>
<dbReference type="Proteomes" id="UP001148662">
    <property type="component" value="Unassembled WGS sequence"/>
</dbReference>
<protein>
    <submittedName>
        <fullName evidence="1">Uncharacterized protein</fullName>
    </submittedName>
</protein>
<gene>
    <name evidence="1" type="ORF">NM688_g8207</name>
</gene>
<keyword evidence="2" id="KW-1185">Reference proteome</keyword>
<name>A0ACC1RW54_9APHY</name>
<comment type="caution">
    <text evidence="1">The sequence shown here is derived from an EMBL/GenBank/DDBJ whole genome shotgun (WGS) entry which is preliminary data.</text>
</comment>
<proteinExistence type="predicted"/>
<sequence>MSADASATKPSLAMFPQEVLEHIVFFAATDNFLGPPAGLLPFLTLNHALHEMLSFETNPHLYARIFSYKYDLASAVRRMGADNLPATALAEELRRRSIILRQFRNLVECKAGRTQFLDTMLWTAYLMVLESDGKNELQLREYAQINTWLKAYWFHPSGTSGALRIVSDADQWPDNTQQMSLALWLLWFMLNPGTSLDFEPCLHRLTRLLVSEEYAQDKDLFRNATGVLKVIALGAHRVSQSPSRSTSVR</sequence>